<organism evidence="1 2">
    <name type="scientific">Acidimicrobiia bacterium BACL6 MAG-120924-bin43</name>
    <dbReference type="NCBI Taxonomy" id="1655583"/>
    <lineage>
        <taxon>Bacteria</taxon>
        <taxon>Bacillati</taxon>
        <taxon>Actinomycetota</taxon>
        <taxon>Acidimicrobiia</taxon>
        <taxon>acIV cluster</taxon>
    </lineage>
</organism>
<dbReference type="AlphaFoldDB" id="A0A0R2Q9C9"/>
<dbReference type="InterPro" id="IPR014942">
    <property type="entry name" value="AbiEii"/>
</dbReference>
<dbReference type="Proteomes" id="UP000051017">
    <property type="component" value="Unassembled WGS sequence"/>
</dbReference>
<dbReference type="EMBL" id="LIBJ01000470">
    <property type="protein sequence ID" value="KRO45586.1"/>
    <property type="molecule type" value="Genomic_DNA"/>
</dbReference>
<proteinExistence type="predicted"/>
<dbReference type="Pfam" id="PF08843">
    <property type="entry name" value="AbiEii"/>
    <property type="match status" value="1"/>
</dbReference>
<evidence type="ECO:0000313" key="1">
    <source>
        <dbReference type="EMBL" id="KRO45586.1"/>
    </source>
</evidence>
<evidence type="ECO:0000313" key="2">
    <source>
        <dbReference type="Proteomes" id="UP000051017"/>
    </source>
</evidence>
<comment type="caution">
    <text evidence="1">The sequence shown here is derived from an EMBL/GenBank/DDBJ whole genome shotgun (WGS) entry which is preliminary data.</text>
</comment>
<gene>
    <name evidence="1" type="ORF">ABR75_09055</name>
</gene>
<accession>A0A0R2Q9C9</accession>
<reference evidence="1 2" key="1">
    <citation type="submission" date="2015-10" db="EMBL/GenBank/DDBJ databases">
        <title>Metagenome-Assembled Genomes uncover a global brackish microbiome.</title>
        <authorList>
            <person name="Hugerth L.W."/>
            <person name="Larsson J."/>
            <person name="Alneberg J."/>
            <person name="Lindh M.V."/>
            <person name="Legrand C."/>
            <person name="Pinhassi J."/>
            <person name="Andersson A.F."/>
        </authorList>
    </citation>
    <scope>NUCLEOTIDE SEQUENCE [LARGE SCALE GENOMIC DNA]</scope>
    <source>
        <strain evidence="1">BACL6 MAG-120924-bin43</strain>
    </source>
</reference>
<evidence type="ECO:0008006" key="3">
    <source>
        <dbReference type="Google" id="ProtNLM"/>
    </source>
</evidence>
<name>A0A0R2Q9C9_9ACTN</name>
<sequence>MSGPSAFQIEVAQLFFSLPASDGFLIAGGGALLAAGLTSRPTRDLDFFGELGLTNVNEAMVQFVAAANNRQWVCVVVQADDSFVRLHVKGTDEVLVDIAIDVGARYPSQNSVLGPTFNHEELAGRKMLALFDRAEARDFADVFVLASRFGKELLLVRAAEIEASLDFAVFAQMMRTISRFSNQEIPINQTLVQDLRSFFDAWAQELHPADLR</sequence>
<protein>
    <recommendedName>
        <fullName evidence="3">Nucleotidyl transferase AbiEii/AbiGii toxin family protein</fullName>
    </recommendedName>
</protein>